<dbReference type="InterPro" id="IPR046528">
    <property type="entry name" value="DUF6593"/>
</dbReference>
<dbReference type="Proteomes" id="UP000027222">
    <property type="component" value="Unassembled WGS sequence"/>
</dbReference>
<accession>A0A067SI91</accession>
<feature type="domain" description="DUF6593" evidence="1">
    <location>
        <begin position="10"/>
        <end position="167"/>
    </location>
</feature>
<gene>
    <name evidence="2" type="ORF">GALMADRAFT_160249</name>
</gene>
<evidence type="ECO:0000313" key="3">
    <source>
        <dbReference type="Proteomes" id="UP000027222"/>
    </source>
</evidence>
<sequence>MEATFDNKANVLNAKLHAAHDNSVIYSITTDQAVFSRKYTYVRDTNPALGGDSTIVGVINWGKKTFEINGQRKALGEVRRKVGGFRNKSRFWKWTEDRDEYNVVHREDGWEATCTRTGIVEATFAVPYRPQLFGKTTPVVLSLSRVALAKDEVFLILVFIYCEIKRQEKTNSAGGW</sequence>
<dbReference type="OrthoDB" id="2989558at2759"/>
<dbReference type="AlphaFoldDB" id="A0A067SI91"/>
<dbReference type="STRING" id="685588.A0A067SI91"/>
<evidence type="ECO:0000313" key="2">
    <source>
        <dbReference type="EMBL" id="KDR69742.1"/>
    </source>
</evidence>
<organism evidence="2 3">
    <name type="scientific">Galerina marginata (strain CBS 339.88)</name>
    <dbReference type="NCBI Taxonomy" id="685588"/>
    <lineage>
        <taxon>Eukaryota</taxon>
        <taxon>Fungi</taxon>
        <taxon>Dikarya</taxon>
        <taxon>Basidiomycota</taxon>
        <taxon>Agaricomycotina</taxon>
        <taxon>Agaricomycetes</taxon>
        <taxon>Agaricomycetidae</taxon>
        <taxon>Agaricales</taxon>
        <taxon>Agaricineae</taxon>
        <taxon>Strophariaceae</taxon>
        <taxon>Galerina</taxon>
    </lineage>
</organism>
<name>A0A067SI91_GALM3</name>
<dbReference type="EMBL" id="KL142400">
    <property type="protein sequence ID" value="KDR69742.1"/>
    <property type="molecule type" value="Genomic_DNA"/>
</dbReference>
<protein>
    <recommendedName>
        <fullName evidence="1">DUF6593 domain-containing protein</fullName>
    </recommendedName>
</protein>
<evidence type="ECO:0000259" key="1">
    <source>
        <dbReference type="Pfam" id="PF20236"/>
    </source>
</evidence>
<proteinExistence type="predicted"/>
<keyword evidence="3" id="KW-1185">Reference proteome</keyword>
<dbReference type="HOGENOM" id="CLU_101060_0_0_1"/>
<dbReference type="Pfam" id="PF20236">
    <property type="entry name" value="DUF6593"/>
    <property type="match status" value="1"/>
</dbReference>
<reference evidence="3" key="1">
    <citation type="journal article" date="2014" name="Proc. Natl. Acad. Sci. U.S.A.">
        <title>Extensive sampling of basidiomycete genomes demonstrates inadequacy of the white-rot/brown-rot paradigm for wood decay fungi.</title>
        <authorList>
            <person name="Riley R."/>
            <person name="Salamov A.A."/>
            <person name="Brown D.W."/>
            <person name="Nagy L.G."/>
            <person name="Floudas D."/>
            <person name="Held B.W."/>
            <person name="Levasseur A."/>
            <person name="Lombard V."/>
            <person name="Morin E."/>
            <person name="Otillar R."/>
            <person name="Lindquist E.A."/>
            <person name="Sun H."/>
            <person name="LaButti K.M."/>
            <person name="Schmutz J."/>
            <person name="Jabbour D."/>
            <person name="Luo H."/>
            <person name="Baker S.E."/>
            <person name="Pisabarro A.G."/>
            <person name="Walton J.D."/>
            <person name="Blanchette R.A."/>
            <person name="Henrissat B."/>
            <person name="Martin F."/>
            <person name="Cullen D."/>
            <person name="Hibbett D.S."/>
            <person name="Grigoriev I.V."/>
        </authorList>
    </citation>
    <scope>NUCLEOTIDE SEQUENCE [LARGE SCALE GENOMIC DNA]</scope>
    <source>
        <strain evidence="3">CBS 339.88</strain>
    </source>
</reference>